<feature type="region of interest" description="Disordered" evidence="1">
    <location>
        <begin position="163"/>
        <end position="185"/>
    </location>
</feature>
<evidence type="ECO:0000313" key="2">
    <source>
        <dbReference type="EMBL" id="PHJ21130.1"/>
    </source>
</evidence>
<dbReference type="RefSeq" id="XP_067922814.1">
    <property type="nucleotide sequence ID" value="XM_068065213.1"/>
</dbReference>
<dbReference type="VEuPathDB" id="ToxoDB:CSUI_005033"/>
<feature type="region of interest" description="Disordered" evidence="1">
    <location>
        <begin position="236"/>
        <end position="288"/>
    </location>
</feature>
<feature type="compositionally biased region" description="Basic and acidic residues" evidence="1">
    <location>
        <begin position="54"/>
        <end position="65"/>
    </location>
</feature>
<feature type="compositionally biased region" description="Basic and acidic residues" evidence="1">
    <location>
        <begin position="267"/>
        <end position="276"/>
    </location>
</feature>
<accession>A0A2C6KKW3</accession>
<gene>
    <name evidence="2" type="ORF">CSUI_005033</name>
</gene>
<evidence type="ECO:0000256" key="1">
    <source>
        <dbReference type="SAM" id="MobiDB-lite"/>
    </source>
</evidence>
<dbReference type="EMBL" id="MIGC01002409">
    <property type="protein sequence ID" value="PHJ21130.1"/>
    <property type="molecule type" value="Genomic_DNA"/>
</dbReference>
<comment type="caution">
    <text evidence="2">The sequence shown here is derived from an EMBL/GenBank/DDBJ whole genome shotgun (WGS) entry which is preliminary data.</text>
</comment>
<reference evidence="2 3" key="1">
    <citation type="journal article" date="2017" name="Int. J. Parasitol.">
        <title>The genome of the protozoan parasite Cystoisospora suis and a reverse vaccinology approach to identify vaccine candidates.</title>
        <authorList>
            <person name="Palmieri N."/>
            <person name="Shrestha A."/>
            <person name="Ruttkowski B."/>
            <person name="Beck T."/>
            <person name="Vogl C."/>
            <person name="Tomley F."/>
            <person name="Blake D.P."/>
            <person name="Joachim A."/>
        </authorList>
    </citation>
    <scope>NUCLEOTIDE SEQUENCE [LARGE SCALE GENOMIC DNA]</scope>
    <source>
        <strain evidence="2 3">Wien I</strain>
    </source>
</reference>
<feature type="compositionally biased region" description="Polar residues" evidence="1">
    <location>
        <begin position="85"/>
        <end position="99"/>
    </location>
</feature>
<feature type="region of interest" description="Disordered" evidence="1">
    <location>
        <begin position="45"/>
        <end position="108"/>
    </location>
</feature>
<protein>
    <submittedName>
        <fullName evidence="2">Uncharacterized protein</fullName>
    </submittedName>
</protein>
<sequence>MVGPGSNLPANTVFSTSPTLRPSPWLHPSFALRMSMPVQGMLPLEDISSYRPTSRPEKKEEKKDNSSSSSCSFDDIDDNTPPSSPSRINATRQPSSLDQPSGYDCSIAEFENSPSHRYLDDEERRYHHHDQYRSARQYPNAEEAAAAAAALQDIPQFRVELLEEGEKEEGRGAEKERDLQNNMRVESLSVVARKGESDGRGSSAFPLDASGFSISSLSVTSSSSSCLSCSLISSTAAACPSSSLSPRYQSPHRRAKKDIKGQPEFPVEGRERERLMPLEGEGQAEEED</sequence>
<name>A0A2C6KKW3_9APIC</name>
<dbReference type="GeneID" id="94428424"/>
<feature type="region of interest" description="Disordered" evidence="1">
    <location>
        <begin position="1"/>
        <end position="20"/>
    </location>
</feature>
<evidence type="ECO:0000313" key="3">
    <source>
        <dbReference type="Proteomes" id="UP000221165"/>
    </source>
</evidence>
<feature type="non-terminal residue" evidence="2">
    <location>
        <position position="288"/>
    </location>
</feature>
<feature type="compositionally biased region" description="Polar residues" evidence="1">
    <location>
        <begin position="8"/>
        <end position="20"/>
    </location>
</feature>
<feature type="compositionally biased region" description="Basic and acidic residues" evidence="1">
    <location>
        <begin position="168"/>
        <end position="179"/>
    </location>
</feature>
<organism evidence="2 3">
    <name type="scientific">Cystoisospora suis</name>
    <dbReference type="NCBI Taxonomy" id="483139"/>
    <lineage>
        <taxon>Eukaryota</taxon>
        <taxon>Sar</taxon>
        <taxon>Alveolata</taxon>
        <taxon>Apicomplexa</taxon>
        <taxon>Conoidasida</taxon>
        <taxon>Coccidia</taxon>
        <taxon>Eucoccidiorida</taxon>
        <taxon>Eimeriorina</taxon>
        <taxon>Sarcocystidae</taxon>
        <taxon>Cystoisospora</taxon>
    </lineage>
</organism>
<keyword evidence="3" id="KW-1185">Reference proteome</keyword>
<dbReference type="Proteomes" id="UP000221165">
    <property type="component" value="Unassembled WGS sequence"/>
</dbReference>
<dbReference type="AlphaFoldDB" id="A0A2C6KKW3"/>
<proteinExistence type="predicted"/>